<proteinExistence type="predicted"/>
<keyword evidence="1" id="KW-1133">Transmembrane helix</keyword>
<feature type="transmembrane region" description="Helical" evidence="1">
    <location>
        <begin position="20"/>
        <end position="47"/>
    </location>
</feature>
<keyword evidence="3" id="KW-1185">Reference proteome</keyword>
<organism evidence="2 3">
    <name type="scientific">Christiangramia gaetbulicola</name>
    <dbReference type="NCBI Taxonomy" id="703340"/>
    <lineage>
        <taxon>Bacteria</taxon>
        <taxon>Pseudomonadati</taxon>
        <taxon>Bacteroidota</taxon>
        <taxon>Flavobacteriia</taxon>
        <taxon>Flavobacteriales</taxon>
        <taxon>Flavobacteriaceae</taxon>
        <taxon>Christiangramia</taxon>
    </lineage>
</organism>
<sequence length="49" mass="5460">MEIFTDFIHNYNNTLRGLSIWGKILVTLALAMIFVAIIGAIVNVILLNV</sequence>
<evidence type="ECO:0000313" key="3">
    <source>
        <dbReference type="Proteomes" id="UP000244174"/>
    </source>
</evidence>
<comment type="caution">
    <text evidence="2">The sequence shown here is derived from an EMBL/GenBank/DDBJ whole genome shotgun (WGS) entry which is preliminary data.</text>
</comment>
<keyword evidence="1" id="KW-0812">Transmembrane</keyword>
<evidence type="ECO:0000313" key="2">
    <source>
        <dbReference type="EMBL" id="PTX41676.1"/>
    </source>
</evidence>
<reference evidence="2 3" key="1">
    <citation type="submission" date="2018-04" db="EMBL/GenBank/DDBJ databases">
        <title>Genomic Encyclopedia of Archaeal and Bacterial Type Strains, Phase II (KMG-II): from individual species to whole genera.</title>
        <authorList>
            <person name="Goeker M."/>
        </authorList>
    </citation>
    <scope>NUCLEOTIDE SEQUENCE [LARGE SCALE GENOMIC DNA]</scope>
    <source>
        <strain evidence="2 3">DSM 23082</strain>
    </source>
</reference>
<name>A0A2T6AD23_9FLAO</name>
<dbReference type="EMBL" id="QBKQ01000004">
    <property type="protein sequence ID" value="PTX41676.1"/>
    <property type="molecule type" value="Genomic_DNA"/>
</dbReference>
<dbReference type="RefSeq" id="WP_170106676.1">
    <property type="nucleotide sequence ID" value="NZ_QBKQ01000004.1"/>
</dbReference>
<dbReference type="Proteomes" id="UP000244174">
    <property type="component" value="Unassembled WGS sequence"/>
</dbReference>
<keyword evidence="1" id="KW-0472">Membrane</keyword>
<evidence type="ECO:0000256" key="1">
    <source>
        <dbReference type="SAM" id="Phobius"/>
    </source>
</evidence>
<dbReference type="AlphaFoldDB" id="A0A2T6AD23"/>
<gene>
    <name evidence="2" type="ORF">C8P64_3175</name>
</gene>
<protein>
    <submittedName>
        <fullName evidence="2">Uncharacterized protein</fullName>
    </submittedName>
</protein>
<accession>A0A2T6AD23</accession>